<keyword evidence="2" id="KW-0804">Transcription</keyword>
<proteinExistence type="inferred from homology"/>
<dbReference type="AlphaFoldDB" id="A0A176WF65"/>
<keyword evidence="5" id="KW-1185">Reference proteome</keyword>
<dbReference type="SMART" id="SM00733">
    <property type="entry name" value="Mterf"/>
    <property type="match status" value="5"/>
</dbReference>
<name>A0A176WF65_MARPO</name>
<dbReference type="Gene3D" id="1.25.70.10">
    <property type="entry name" value="Transcription termination factor 3, mitochondrial"/>
    <property type="match status" value="1"/>
</dbReference>
<dbReference type="PANTHER" id="PTHR13068">
    <property type="entry name" value="CGI-12 PROTEIN-RELATED"/>
    <property type="match status" value="1"/>
</dbReference>
<comment type="caution">
    <text evidence="4">The sequence shown here is derived from an EMBL/GenBank/DDBJ whole genome shotgun (WGS) entry which is preliminary data.</text>
</comment>
<dbReference type="GO" id="GO:0003676">
    <property type="term" value="F:nucleic acid binding"/>
    <property type="evidence" value="ECO:0007669"/>
    <property type="project" value="InterPro"/>
</dbReference>
<keyword evidence="3" id="KW-0809">Transit peptide</keyword>
<dbReference type="PANTHER" id="PTHR13068:SF210">
    <property type="match status" value="1"/>
</dbReference>
<dbReference type="InterPro" id="IPR003690">
    <property type="entry name" value="MTERF"/>
</dbReference>
<evidence type="ECO:0000256" key="1">
    <source>
        <dbReference type="ARBA" id="ARBA00007692"/>
    </source>
</evidence>
<sequence>MPTQRTIGCAGTVLGNTMLTWSVAGALPSVESLLMRIAVAFPFSNVAWDATAGYNNLESASSPLRSDPGTSSNFGHTNKISGTVSSFSTSPVLNTSVVKGTSSKTLGYGHSVDVFVDTRAHGRRRSTYSMPFHEYGMSVSKYSTTAVEVKTEAVTAGKSWKGKGWNRAPTSEVLAAVIDTEGSEPSVATQFNNIPDLEEKLKFLETCGLGDNQLLQMRKRLPSAVKNTFLKLSMKKLIEVATFLDEEVGVQKKDFGNLLFANPYIAGSSVEECLRPKVEFLRQRGITKEEMGKMVLRSPQILTYSLEGKLLAIEQKLLEAGLKIMSLSLDNKYKGILQFLQEELHLQNDQISKIVSSQISILSFSVETNIRPKVGFFSEMGLQNDDIARLVVKYPNIFCHSLEKSIKPKVQYLVKEMNLQVMELISFPHYLSYSLPDRIRPRHEYVSKYGFNFRLSSLLSCCENVFHKRYPKPPLSILSGESLGNLS</sequence>
<reference evidence="4" key="1">
    <citation type="submission" date="2016-03" db="EMBL/GenBank/DDBJ databases">
        <title>Mechanisms controlling the formation of the plant cell surface in tip-growing cells are functionally conserved among land plants.</title>
        <authorList>
            <person name="Honkanen S."/>
            <person name="Jones V.A."/>
            <person name="Morieri G."/>
            <person name="Champion C."/>
            <person name="Hetherington A.J."/>
            <person name="Kelly S."/>
            <person name="Saint-Marcoux D."/>
            <person name="Proust H."/>
            <person name="Prescott H."/>
            <person name="Dolan L."/>
        </authorList>
    </citation>
    <scope>NUCLEOTIDE SEQUENCE [LARGE SCALE GENOMIC DNA]</scope>
    <source>
        <tissue evidence="4">Whole gametophyte</tissue>
    </source>
</reference>
<evidence type="ECO:0000256" key="2">
    <source>
        <dbReference type="ARBA" id="ARBA00022472"/>
    </source>
</evidence>
<dbReference type="EMBL" id="LVLJ01000950">
    <property type="protein sequence ID" value="OAE31888.1"/>
    <property type="molecule type" value="Genomic_DNA"/>
</dbReference>
<dbReference type="InterPro" id="IPR038538">
    <property type="entry name" value="MTERF_sf"/>
</dbReference>
<dbReference type="Proteomes" id="UP000077202">
    <property type="component" value="Unassembled WGS sequence"/>
</dbReference>
<keyword evidence="2" id="KW-0805">Transcription regulation</keyword>
<keyword evidence="2" id="KW-0806">Transcription termination</keyword>
<protein>
    <submittedName>
        <fullName evidence="4">Uncharacterized protein</fullName>
    </submittedName>
</protein>
<dbReference type="GO" id="GO:0006353">
    <property type="term" value="P:DNA-templated transcription termination"/>
    <property type="evidence" value="ECO:0007669"/>
    <property type="project" value="UniProtKB-KW"/>
</dbReference>
<gene>
    <name evidence="4" type="ORF">AXG93_2834s1200</name>
</gene>
<evidence type="ECO:0000313" key="5">
    <source>
        <dbReference type="Proteomes" id="UP000077202"/>
    </source>
</evidence>
<accession>A0A176WF65</accession>
<organism evidence="4 5">
    <name type="scientific">Marchantia polymorpha subsp. ruderalis</name>
    <dbReference type="NCBI Taxonomy" id="1480154"/>
    <lineage>
        <taxon>Eukaryota</taxon>
        <taxon>Viridiplantae</taxon>
        <taxon>Streptophyta</taxon>
        <taxon>Embryophyta</taxon>
        <taxon>Marchantiophyta</taxon>
        <taxon>Marchantiopsida</taxon>
        <taxon>Marchantiidae</taxon>
        <taxon>Marchantiales</taxon>
        <taxon>Marchantiaceae</taxon>
        <taxon>Marchantia</taxon>
    </lineage>
</organism>
<dbReference type="Pfam" id="PF02536">
    <property type="entry name" value="mTERF"/>
    <property type="match status" value="2"/>
</dbReference>
<evidence type="ECO:0000256" key="3">
    <source>
        <dbReference type="ARBA" id="ARBA00022946"/>
    </source>
</evidence>
<comment type="similarity">
    <text evidence="1">Belongs to the mTERF family.</text>
</comment>
<evidence type="ECO:0000313" key="4">
    <source>
        <dbReference type="EMBL" id="OAE31888.1"/>
    </source>
</evidence>